<evidence type="ECO:0000256" key="3">
    <source>
        <dbReference type="ARBA" id="ARBA00023163"/>
    </source>
</evidence>
<dbReference type="InParanoid" id="A0A0J6WW74"/>
<keyword evidence="3" id="KW-0804">Transcription</keyword>
<dbReference type="PROSITE" id="PS00894">
    <property type="entry name" value="HTH_DEOR_1"/>
    <property type="match status" value="1"/>
</dbReference>
<dbReference type="OrthoDB" id="9797223at2"/>
<dbReference type="Pfam" id="PF08220">
    <property type="entry name" value="HTH_DeoR"/>
    <property type="match status" value="1"/>
</dbReference>
<dbReference type="Gene3D" id="3.40.50.1360">
    <property type="match status" value="1"/>
</dbReference>
<dbReference type="SMART" id="SM00420">
    <property type="entry name" value="HTH_DEOR"/>
    <property type="match status" value="1"/>
</dbReference>
<dbReference type="InterPro" id="IPR036390">
    <property type="entry name" value="WH_DNA-bd_sf"/>
</dbReference>
<organism evidence="6 7">
    <name type="scientific">Megasphaera cerevisiae DSM 20462</name>
    <dbReference type="NCBI Taxonomy" id="1122219"/>
    <lineage>
        <taxon>Bacteria</taxon>
        <taxon>Bacillati</taxon>
        <taxon>Bacillota</taxon>
        <taxon>Negativicutes</taxon>
        <taxon>Veillonellales</taxon>
        <taxon>Veillonellaceae</taxon>
        <taxon>Megasphaera</taxon>
    </lineage>
</organism>
<dbReference type="SUPFAM" id="SSF46785">
    <property type="entry name" value="Winged helix' DNA-binding domain"/>
    <property type="match status" value="1"/>
</dbReference>
<dbReference type="RefSeq" id="WP_048513001.1">
    <property type="nucleotide sequence ID" value="NZ_FUXD01000009.1"/>
</dbReference>
<dbReference type="PANTHER" id="PTHR30363">
    <property type="entry name" value="HTH-TYPE TRANSCRIPTIONAL REGULATOR SRLR-RELATED"/>
    <property type="match status" value="1"/>
</dbReference>
<dbReference type="PANTHER" id="PTHR30363:SF56">
    <property type="entry name" value="TRANSCRIPTIONAL REGULATOR, DEOR FAMILY"/>
    <property type="match status" value="1"/>
</dbReference>
<keyword evidence="4" id="KW-0175">Coiled coil</keyword>
<feature type="domain" description="HTH deoR-type" evidence="5">
    <location>
        <begin position="3"/>
        <end position="58"/>
    </location>
</feature>
<dbReference type="STRING" id="39029.BSR42_06795"/>
<dbReference type="InterPro" id="IPR050313">
    <property type="entry name" value="Carb_Metab_HTH_regulators"/>
</dbReference>
<sequence length="254" mass="28307">MLTEERHSEILRIVNLSGAVSVQDLVNYLDISESTVRRDLLALDRAGQLKRVHGGATALKDNNSYEANMENLQDKYSFHMMEKRTIAQFAATQIKNDDFVYLDSGSTVEQMADFLVDSEAIFITNSIPLAQKLGRSRVKVHILPGRVKGETEAIVGSEMRDMLSRYHFTKGFFGTNGISLLEGCTTPDDEEAVCKRAAVRQCSVCYVLADSSKFGLASYITFASLSEVKIITAAKTEGNFNYKPYQKITEVHLL</sequence>
<keyword evidence="2" id="KW-0238">DNA-binding</keyword>
<evidence type="ECO:0000313" key="7">
    <source>
        <dbReference type="Proteomes" id="UP000036503"/>
    </source>
</evidence>
<comment type="caution">
    <text evidence="6">The sequence shown here is derived from an EMBL/GenBank/DDBJ whole genome shotgun (WGS) entry which is preliminary data.</text>
</comment>
<dbReference type="InterPro" id="IPR037171">
    <property type="entry name" value="NagB/RpiA_transferase-like"/>
</dbReference>
<evidence type="ECO:0000256" key="4">
    <source>
        <dbReference type="SAM" id="Coils"/>
    </source>
</evidence>
<dbReference type="SMART" id="SM01134">
    <property type="entry name" value="DeoRC"/>
    <property type="match status" value="1"/>
</dbReference>
<dbReference type="AlphaFoldDB" id="A0A0J6WW74"/>
<gene>
    <name evidence="6" type="ORF">AB840_01255</name>
</gene>
<dbReference type="PATRIC" id="fig|1122219.3.peg.285"/>
<name>A0A0J6WW74_9FIRM</name>
<dbReference type="GO" id="GO:0003700">
    <property type="term" value="F:DNA-binding transcription factor activity"/>
    <property type="evidence" value="ECO:0007669"/>
    <property type="project" value="InterPro"/>
</dbReference>
<keyword evidence="7" id="KW-1185">Reference proteome</keyword>
<keyword evidence="1" id="KW-0805">Transcription regulation</keyword>
<dbReference type="PROSITE" id="PS51000">
    <property type="entry name" value="HTH_DEOR_2"/>
    <property type="match status" value="1"/>
</dbReference>
<evidence type="ECO:0000313" key="6">
    <source>
        <dbReference type="EMBL" id="KMO87780.1"/>
    </source>
</evidence>
<accession>A0A0J6WW74</accession>
<reference evidence="6 7" key="1">
    <citation type="submission" date="2015-06" db="EMBL/GenBank/DDBJ databases">
        <title>Draft genome sequence of beer spoilage bacterium Megasphaera cerevisiae type strain 20462.</title>
        <authorList>
            <person name="Kutumbaka K."/>
            <person name="Pasmowitz J."/>
            <person name="Mategko J."/>
            <person name="Reyes D."/>
            <person name="Friedrich A."/>
            <person name="Han S."/>
            <person name="Martens-Habbena W."/>
            <person name="Neal-McKinney J."/>
            <person name="Janagama H.K."/>
            <person name="Nadala C."/>
            <person name="Samadpour M."/>
        </authorList>
    </citation>
    <scope>NUCLEOTIDE SEQUENCE [LARGE SCALE GENOMIC DNA]</scope>
    <source>
        <strain evidence="6 7">DSM 20462</strain>
    </source>
</reference>
<protein>
    <submittedName>
        <fullName evidence="6">DeoR faimly transcriptional regulator</fullName>
    </submittedName>
</protein>
<dbReference type="InterPro" id="IPR018356">
    <property type="entry name" value="Tscrpt_reg_HTH_DeoR_CS"/>
</dbReference>
<feature type="coiled-coil region" evidence="4">
    <location>
        <begin position="55"/>
        <end position="82"/>
    </location>
</feature>
<evidence type="ECO:0000256" key="2">
    <source>
        <dbReference type="ARBA" id="ARBA00023125"/>
    </source>
</evidence>
<evidence type="ECO:0000256" key="1">
    <source>
        <dbReference type="ARBA" id="ARBA00023015"/>
    </source>
</evidence>
<dbReference type="SUPFAM" id="SSF100950">
    <property type="entry name" value="NagB/RpiA/CoA transferase-like"/>
    <property type="match status" value="1"/>
</dbReference>
<dbReference type="Pfam" id="PF00455">
    <property type="entry name" value="DeoRC"/>
    <property type="match status" value="1"/>
</dbReference>
<dbReference type="EMBL" id="LEKT01000002">
    <property type="protein sequence ID" value="KMO87780.1"/>
    <property type="molecule type" value="Genomic_DNA"/>
</dbReference>
<dbReference type="FunCoup" id="A0A0J6WW74">
    <property type="interactions" value="2"/>
</dbReference>
<dbReference type="PRINTS" id="PR00037">
    <property type="entry name" value="HTHLACR"/>
</dbReference>
<dbReference type="InterPro" id="IPR001034">
    <property type="entry name" value="DeoR_HTH"/>
</dbReference>
<dbReference type="GO" id="GO:0003677">
    <property type="term" value="F:DNA binding"/>
    <property type="evidence" value="ECO:0007669"/>
    <property type="project" value="UniProtKB-KW"/>
</dbReference>
<dbReference type="InterPro" id="IPR014036">
    <property type="entry name" value="DeoR-like_C"/>
</dbReference>
<dbReference type="Proteomes" id="UP000036503">
    <property type="component" value="Unassembled WGS sequence"/>
</dbReference>
<evidence type="ECO:0000259" key="5">
    <source>
        <dbReference type="PROSITE" id="PS51000"/>
    </source>
</evidence>
<proteinExistence type="predicted"/>